<keyword evidence="1" id="KW-0732">Signal</keyword>
<dbReference type="AlphaFoldDB" id="D2QIJ7"/>
<accession>D2QIJ7</accession>
<reference evidence="2 3" key="1">
    <citation type="journal article" date="2010" name="Stand. Genomic Sci.">
        <title>Complete genome sequence of Spirosoma linguale type strain (1).</title>
        <authorList>
            <person name="Lail K."/>
            <person name="Sikorski J."/>
            <person name="Saunders E."/>
            <person name="Lapidus A."/>
            <person name="Glavina Del Rio T."/>
            <person name="Copeland A."/>
            <person name="Tice H."/>
            <person name="Cheng J.-F."/>
            <person name="Lucas S."/>
            <person name="Nolan M."/>
            <person name="Bruce D."/>
            <person name="Goodwin L."/>
            <person name="Pitluck S."/>
            <person name="Ivanova N."/>
            <person name="Mavromatis K."/>
            <person name="Ovchinnikova G."/>
            <person name="Pati A."/>
            <person name="Chen A."/>
            <person name="Palaniappan K."/>
            <person name="Land M."/>
            <person name="Hauser L."/>
            <person name="Chang Y.-J."/>
            <person name="Jeffries C.D."/>
            <person name="Chain P."/>
            <person name="Brettin T."/>
            <person name="Detter J.C."/>
            <person name="Schuetze A."/>
            <person name="Rohde M."/>
            <person name="Tindall B.J."/>
            <person name="Goeker M."/>
            <person name="Bristow J."/>
            <person name="Eisen J.A."/>
            <person name="Markowitz V."/>
            <person name="Hugenholtz P."/>
            <person name="Kyrpides N.C."/>
            <person name="Klenk H.-P."/>
            <person name="Chen F."/>
        </authorList>
    </citation>
    <scope>NUCLEOTIDE SEQUENCE [LARGE SCALE GENOMIC DNA]</scope>
    <source>
        <strain evidence="3">ATCC 33905 / DSM 74 / LMG 10896 / Claus 1</strain>
    </source>
</reference>
<dbReference type="EMBL" id="CP001769">
    <property type="protein sequence ID" value="ADB38781.1"/>
    <property type="molecule type" value="Genomic_DNA"/>
</dbReference>
<keyword evidence="3" id="KW-1185">Reference proteome</keyword>
<dbReference type="eggNOG" id="ENOG502ZBEH">
    <property type="taxonomic scope" value="Bacteria"/>
</dbReference>
<sequence length="277" mass="31223">MKSLRFLVTVFLLVCPFLTSQAQQSASKVYAMVVYHKLQPGATIQQAITLENELKKVHQARVDKGQILNWSLWAKQLSSNPNVGEYDYMTVIQMSDFNQSSYGYQDDLAFTAVGGKDKLTSIFTRIGSTSKAVKAQFLINQDGLFAENYTMTPGMTMVANYMKVKSGKELEYVAVEKEFRKVHQERINLKTLGGWQMWDLFLPAGAENGYTYITIDLYNKGDQLVNQRWEEAIGKGLAGQDILKVVGRLNQTRELYRQELFTLGASTTLPPSAQASR</sequence>
<protein>
    <submittedName>
        <fullName evidence="2">Uncharacterized protein</fullName>
    </submittedName>
</protein>
<gene>
    <name evidence="2" type="ordered locus">Slin_2766</name>
</gene>
<dbReference type="KEGG" id="sli:Slin_2766"/>
<evidence type="ECO:0000256" key="1">
    <source>
        <dbReference type="SAM" id="SignalP"/>
    </source>
</evidence>
<proteinExistence type="predicted"/>
<feature type="signal peptide" evidence="1">
    <location>
        <begin position="1"/>
        <end position="22"/>
    </location>
</feature>
<dbReference type="HOGENOM" id="CLU_1007995_0_0_10"/>
<dbReference type="Proteomes" id="UP000002028">
    <property type="component" value="Chromosome"/>
</dbReference>
<dbReference type="RefSeq" id="WP_012927313.1">
    <property type="nucleotide sequence ID" value="NC_013730.1"/>
</dbReference>
<evidence type="ECO:0000313" key="3">
    <source>
        <dbReference type="Proteomes" id="UP000002028"/>
    </source>
</evidence>
<name>D2QIJ7_SPILD</name>
<evidence type="ECO:0000313" key="2">
    <source>
        <dbReference type="EMBL" id="ADB38781.1"/>
    </source>
</evidence>
<organism evidence="2 3">
    <name type="scientific">Spirosoma linguale (strain ATCC 33905 / DSM 74 / LMG 10896 / Claus 1)</name>
    <dbReference type="NCBI Taxonomy" id="504472"/>
    <lineage>
        <taxon>Bacteria</taxon>
        <taxon>Pseudomonadati</taxon>
        <taxon>Bacteroidota</taxon>
        <taxon>Cytophagia</taxon>
        <taxon>Cytophagales</taxon>
        <taxon>Cytophagaceae</taxon>
        <taxon>Spirosoma</taxon>
    </lineage>
</organism>
<feature type="chain" id="PRO_5003033806" evidence="1">
    <location>
        <begin position="23"/>
        <end position="277"/>
    </location>
</feature>